<dbReference type="PANTHER" id="PTHR46796:SF13">
    <property type="entry name" value="HTH-TYPE TRANSCRIPTIONAL ACTIVATOR RHAS"/>
    <property type="match status" value="1"/>
</dbReference>
<dbReference type="SMART" id="SM00342">
    <property type="entry name" value="HTH_ARAC"/>
    <property type="match status" value="1"/>
</dbReference>
<dbReference type="EMBL" id="JBHSMA010000003">
    <property type="protein sequence ID" value="MFC5410325.1"/>
    <property type="molecule type" value="Genomic_DNA"/>
</dbReference>
<keyword evidence="6" id="KW-1185">Reference proteome</keyword>
<keyword evidence="3" id="KW-0804">Transcription</keyword>
<organism evidence="5 6">
    <name type="scientific">Larkinella bovis</name>
    <dbReference type="NCBI Taxonomy" id="683041"/>
    <lineage>
        <taxon>Bacteria</taxon>
        <taxon>Pseudomonadati</taxon>
        <taxon>Bacteroidota</taxon>
        <taxon>Cytophagia</taxon>
        <taxon>Cytophagales</taxon>
        <taxon>Spirosomataceae</taxon>
        <taxon>Larkinella</taxon>
    </lineage>
</organism>
<proteinExistence type="predicted"/>
<evidence type="ECO:0000256" key="2">
    <source>
        <dbReference type="ARBA" id="ARBA00023125"/>
    </source>
</evidence>
<dbReference type="PROSITE" id="PS01124">
    <property type="entry name" value="HTH_ARAC_FAMILY_2"/>
    <property type="match status" value="1"/>
</dbReference>
<evidence type="ECO:0000313" key="5">
    <source>
        <dbReference type="EMBL" id="MFC5410325.1"/>
    </source>
</evidence>
<keyword evidence="1" id="KW-0805">Transcription regulation</keyword>
<dbReference type="InterPro" id="IPR046532">
    <property type="entry name" value="DUF6597"/>
</dbReference>
<dbReference type="InterPro" id="IPR050204">
    <property type="entry name" value="AraC_XylS_family_regulators"/>
</dbReference>
<dbReference type="Pfam" id="PF20240">
    <property type="entry name" value="DUF6597"/>
    <property type="match status" value="1"/>
</dbReference>
<dbReference type="InterPro" id="IPR009057">
    <property type="entry name" value="Homeodomain-like_sf"/>
</dbReference>
<dbReference type="Gene3D" id="1.10.10.60">
    <property type="entry name" value="Homeodomain-like"/>
    <property type="match status" value="1"/>
</dbReference>
<comment type="caution">
    <text evidence="5">The sequence shown here is derived from an EMBL/GenBank/DDBJ whole genome shotgun (WGS) entry which is preliminary data.</text>
</comment>
<sequence length="272" mass="31558">MFYQKYQPAAPLRPFIECYFVWEHSQPLLQPITVESPPNGFGSLVFNYGTPYRLQTPKRENTVVPVSFLSGQSTSSYQLQLQGKIGMVGAVFRPAGLSSLFGLPMYEFTDERVELAAVLGDPIRVVQDRILDLPDTSSRIRQLESFLSNQLVRSSAVTDRTDYIANRIVEQRGIINIHELMDELYVCRRQFERKFLQKVGVSPKYYARIRRVGYLCSQLANNRWNVNDWHDVIYRAGYYDQSHFIREFTGFTGRNPSRYVRNNLELTNFLKA</sequence>
<dbReference type="SUPFAM" id="SSF46689">
    <property type="entry name" value="Homeodomain-like"/>
    <property type="match status" value="1"/>
</dbReference>
<feature type="domain" description="HTH araC/xylS-type" evidence="4">
    <location>
        <begin position="158"/>
        <end position="262"/>
    </location>
</feature>
<dbReference type="Pfam" id="PF12833">
    <property type="entry name" value="HTH_18"/>
    <property type="match status" value="1"/>
</dbReference>
<evidence type="ECO:0000256" key="3">
    <source>
        <dbReference type="ARBA" id="ARBA00023163"/>
    </source>
</evidence>
<keyword evidence="2" id="KW-0238">DNA-binding</keyword>
<name>A0ABW0ICU7_9BACT</name>
<evidence type="ECO:0000259" key="4">
    <source>
        <dbReference type="PROSITE" id="PS01124"/>
    </source>
</evidence>
<dbReference type="Proteomes" id="UP001596106">
    <property type="component" value="Unassembled WGS sequence"/>
</dbReference>
<dbReference type="RefSeq" id="WP_379845674.1">
    <property type="nucleotide sequence ID" value="NZ_JBHSMA010000003.1"/>
</dbReference>
<gene>
    <name evidence="5" type="ORF">ACFPMF_13445</name>
</gene>
<evidence type="ECO:0000256" key="1">
    <source>
        <dbReference type="ARBA" id="ARBA00023015"/>
    </source>
</evidence>
<accession>A0ABW0ICU7</accession>
<reference evidence="6" key="1">
    <citation type="journal article" date="2019" name="Int. J. Syst. Evol. Microbiol.">
        <title>The Global Catalogue of Microorganisms (GCM) 10K type strain sequencing project: providing services to taxonomists for standard genome sequencing and annotation.</title>
        <authorList>
            <consortium name="The Broad Institute Genomics Platform"/>
            <consortium name="The Broad Institute Genome Sequencing Center for Infectious Disease"/>
            <person name="Wu L."/>
            <person name="Ma J."/>
        </authorList>
    </citation>
    <scope>NUCLEOTIDE SEQUENCE [LARGE SCALE GENOMIC DNA]</scope>
    <source>
        <strain evidence="6">CCUG 55250</strain>
    </source>
</reference>
<dbReference type="InterPro" id="IPR018060">
    <property type="entry name" value="HTH_AraC"/>
</dbReference>
<dbReference type="PANTHER" id="PTHR46796">
    <property type="entry name" value="HTH-TYPE TRANSCRIPTIONAL ACTIVATOR RHAS-RELATED"/>
    <property type="match status" value="1"/>
</dbReference>
<evidence type="ECO:0000313" key="6">
    <source>
        <dbReference type="Proteomes" id="UP001596106"/>
    </source>
</evidence>
<protein>
    <submittedName>
        <fullName evidence="5">DUF6597 domain-containing transcriptional factor</fullName>
    </submittedName>
</protein>